<sequence length="221" mass="23734">MIRSLAASANHGPGRPRGVRSGVTRGRIVAAARSAFSELGYGATTFQSVASRAALTRPAVNHYFASKQLLYRAVLEDAEALVAQAVNEALTRTDLVDQLSTFVLAVAQLEQDDRTVAAFVVTAVLDAERHPELRDLVEGTSVVTRDFLSGVLNAAIERGELMTHVDVAALSELLLAVLWGVGFYVAFVGDHQESAAVIAHVHLLLSNQLWALRQPTPLVVE</sequence>
<accession>A0ABU5Z3A3</accession>
<dbReference type="InterPro" id="IPR050109">
    <property type="entry name" value="HTH-type_TetR-like_transc_reg"/>
</dbReference>
<dbReference type="Proteomes" id="UP001299283">
    <property type="component" value="Unassembled WGS sequence"/>
</dbReference>
<dbReference type="SUPFAM" id="SSF48498">
    <property type="entry name" value="Tetracyclin repressor-like, C-terminal domain"/>
    <property type="match status" value="1"/>
</dbReference>
<protein>
    <submittedName>
        <fullName evidence="5">Helix-turn-helix domain-containing protein</fullName>
    </submittedName>
</protein>
<dbReference type="Pfam" id="PF00440">
    <property type="entry name" value="TetR_N"/>
    <property type="match status" value="1"/>
</dbReference>
<dbReference type="PRINTS" id="PR00455">
    <property type="entry name" value="HTHTETR"/>
</dbReference>
<keyword evidence="6" id="KW-1185">Reference proteome</keyword>
<evidence type="ECO:0000313" key="6">
    <source>
        <dbReference type="Proteomes" id="UP001299283"/>
    </source>
</evidence>
<dbReference type="SUPFAM" id="SSF46689">
    <property type="entry name" value="Homeodomain-like"/>
    <property type="match status" value="1"/>
</dbReference>
<gene>
    <name evidence="5" type="ORF">K5L39_22095</name>
</gene>
<evidence type="ECO:0000256" key="3">
    <source>
        <dbReference type="SAM" id="MobiDB-lite"/>
    </source>
</evidence>
<reference evidence="5 6" key="1">
    <citation type="submission" date="2023-12" db="EMBL/GenBank/DDBJ databases">
        <title>Description of new species of Mycobacterium terrae complex isolated from sewage at the Sao Paulo Zoological Park Foundation in Brazil.</title>
        <authorList>
            <person name="Romagnoli C.L."/>
            <person name="Conceicao E.C."/>
            <person name="Machado E."/>
            <person name="Barreto L.B.P.F."/>
            <person name="Sharma A."/>
            <person name="Silva N.M."/>
            <person name="Marques L.E."/>
            <person name="Juliana M.A."/>
            <person name="Lourenco M.C.S."/>
            <person name="Digiampietri L.A."/>
            <person name="Suffys P.N."/>
            <person name="Viana-Niero C."/>
        </authorList>
    </citation>
    <scope>NUCLEOTIDE SEQUENCE [LARGE SCALE GENOMIC DNA]</scope>
    <source>
        <strain evidence="5 6">MYC017</strain>
    </source>
</reference>
<dbReference type="EMBL" id="JAYJJQ010000038">
    <property type="protein sequence ID" value="MEB3071872.1"/>
    <property type="molecule type" value="Genomic_DNA"/>
</dbReference>
<dbReference type="RefSeq" id="WP_225398003.1">
    <property type="nucleotide sequence ID" value="NZ_JAYJJQ010000038.1"/>
</dbReference>
<organism evidence="5 6">
    <name type="scientific">[Mycobacterium] vasticus</name>
    <dbReference type="NCBI Taxonomy" id="2875777"/>
    <lineage>
        <taxon>Bacteria</taxon>
        <taxon>Bacillati</taxon>
        <taxon>Actinomycetota</taxon>
        <taxon>Actinomycetes</taxon>
        <taxon>Mycobacteriales</taxon>
        <taxon>Mycobacteriaceae</taxon>
        <taxon>Mycolicibacter</taxon>
    </lineage>
</organism>
<dbReference type="InterPro" id="IPR001647">
    <property type="entry name" value="HTH_TetR"/>
</dbReference>
<evidence type="ECO:0000259" key="4">
    <source>
        <dbReference type="PROSITE" id="PS50977"/>
    </source>
</evidence>
<dbReference type="PANTHER" id="PTHR30055:SF226">
    <property type="entry name" value="HTH-TYPE TRANSCRIPTIONAL REGULATOR PKSA"/>
    <property type="match status" value="1"/>
</dbReference>
<feature type="region of interest" description="Disordered" evidence="3">
    <location>
        <begin position="1"/>
        <end position="21"/>
    </location>
</feature>
<dbReference type="Gene3D" id="1.10.357.10">
    <property type="entry name" value="Tetracycline Repressor, domain 2"/>
    <property type="match status" value="1"/>
</dbReference>
<dbReference type="InterPro" id="IPR036271">
    <property type="entry name" value="Tet_transcr_reg_TetR-rel_C_sf"/>
</dbReference>
<dbReference type="PROSITE" id="PS50977">
    <property type="entry name" value="HTH_TETR_2"/>
    <property type="match status" value="1"/>
</dbReference>
<keyword evidence="1 2" id="KW-0238">DNA-binding</keyword>
<dbReference type="PANTHER" id="PTHR30055">
    <property type="entry name" value="HTH-TYPE TRANSCRIPTIONAL REGULATOR RUTR"/>
    <property type="match status" value="1"/>
</dbReference>
<evidence type="ECO:0000313" key="5">
    <source>
        <dbReference type="EMBL" id="MEB3071872.1"/>
    </source>
</evidence>
<evidence type="ECO:0000256" key="1">
    <source>
        <dbReference type="ARBA" id="ARBA00023125"/>
    </source>
</evidence>
<proteinExistence type="predicted"/>
<name>A0ABU5Z3A3_9MYCO</name>
<evidence type="ECO:0000256" key="2">
    <source>
        <dbReference type="PROSITE-ProRule" id="PRU00335"/>
    </source>
</evidence>
<feature type="DNA-binding region" description="H-T-H motif" evidence="2">
    <location>
        <begin position="45"/>
        <end position="64"/>
    </location>
</feature>
<comment type="caution">
    <text evidence="5">The sequence shown here is derived from an EMBL/GenBank/DDBJ whole genome shotgun (WGS) entry which is preliminary data.</text>
</comment>
<dbReference type="InterPro" id="IPR009057">
    <property type="entry name" value="Homeodomain-like_sf"/>
</dbReference>
<feature type="domain" description="HTH tetR-type" evidence="4">
    <location>
        <begin position="22"/>
        <end position="82"/>
    </location>
</feature>